<reference evidence="3 4" key="1">
    <citation type="submission" date="2019-07" db="EMBL/GenBank/DDBJ databases">
        <title>Genome assembly of two rare yeast pathogens: Diutina rugosa and Trichomonascus ciferrii.</title>
        <authorList>
            <person name="Mixao V."/>
            <person name="Saus E."/>
            <person name="Hansen A."/>
            <person name="Lass-Flor C."/>
            <person name="Gabaldon T."/>
        </authorList>
    </citation>
    <scope>NUCLEOTIDE SEQUENCE [LARGE SCALE GENOMIC DNA]</scope>
    <source>
        <strain evidence="3 4">CBS 613</strain>
    </source>
</reference>
<dbReference type="OMA" id="SEENWKD"/>
<dbReference type="PANTHER" id="PTHR10678">
    <property type="entry name" value="26S PROTEASOME NON-ATPASE REGULATORY SUBUNIT 11/COP9 SIGNALOSOME COMPLEX SUBUNIT 2"/>
    <property type="match status" value="1"/>
</dbReference>
<evidence type="ECO:0000256" key="1">
    <source>
        <dbReference type="SAM" id="MobiDB-lite"/>
    </source>
</evidence>
<organism evidence="3 4">
    <name type="scientific">Diutina rugosa</name>
    <name type="common">Yeast</name>
    <name type="synonym">Candida rugosa</name>
    <dbReference type="NCBI Taxonomy" id="5481"/>
    <lineage>
        <taxon>Eukaryota</taxon>
        <taxon>Fungi</taxon>
        <taxon>Dikarya</taxon>
        <taxon>Ascomycota</taxon>
        <taxon>Saccharomycotina</taxon>
        <taxon>Pichiomycetes</taxon>
        <taxon>Debaryomycetaceae</taxon>
        <taxon>Diutina</taxon>
    </lineage>
</organism>
<evidence type="ECO:0000313" key="4">
    <source>
        <dbReference type="Proteomes" id="UP000449547"/>
    </source>
</evidence>
<name>A0A642UL13_DIURU</name>
<feature type="compositionally biased region" description="Polar residues" evidence="1">
    <location>
        <begin position="463"/>
        <end position="482"/>
    </location>
</feature>
<dbReference type="AlphaFoldDB" id="A0A642UL13"/>
<evidence type="ECO:0000259" key="2">
    <source>
        <dbReference type="SMART" id="SM00088"/>
    </source>
</evidence>
<feature type="region of interest" description="Disordered" evidence="1">
    <location>
        <begin position="1"/>
        <end position="29"/>
    </location>
</feature>
<sequence length="589" mass="66319">MSDEDFYSEESYEFEFEDGDEDDNDVPVSDMDEDYAVENKYYSAKGLKYDDPDQAVQGLESIVSSAKNDDPEAREWVFKSCKQIMKIQFDQGVYDKVLNSVDLILDIGTKLPPNYFEESLSKMITKYTSDENTPVEFVNAFIDKILAFVIAENCFTRIWFKANLTKLDRIDPGDPDAWKPMVKLINERLDSIPDGSSTSYALQLMAAEVELYSQQANVDLSVLSDLYQRSLTINTAVAHPKIIGVLREAGARVSFYRGNFEKARLLFYECFNNYDEVGSTKKRTVLKYLALSAMLSDNEFNPFESQETQAYSQLDEYSGLMAMIDAYDSADIETYKRVVSNMAKENDPLASDPIFQFANSRILDNLIAKTLINLTKTYKSVSYETVCARCHLSNDRLQELVLELVTAGKLTNTKLDFVNRSLITEDSPASIFEPTSNGKSIYGNLQVINSFDLSSLLPPRVNGGTSTITEPDSANSEPSTTSVTSLIYSGHERPQSKSEWVVAADQWCSHLRSALPVPIKYEMSQKDKVISIQKQELKGDTPETGSALIQPQEEENDNQTMLVDKVTKSDMLLRWADEINAKLAQLSIP</sequence>
<dbReference type="InterPro" id="IPR000717">
    <property type="entry name" value="PCI_dom"/>
</dbReference>
<dbReference type="SMART" id="SM00753">
    <property type="entry name" value="PAM"/>
    <property type="match status" value="1"/>
</dbReference>
<dbReference type="Proteomes" id="UP000449547">
    <property type="component" value="Unassembled WGS sequence"/>
</dbReference>
<dbReference type="InterPro" id="IPR050871">
    <property type="entry name" value="26S_Proteasome/COP9_Components"/>
</dbReference>
<keyword evidence="4" id="KW-1185">Reference proteome</keyword>
<dbReference type="OrthoDB" id="194139at2759"/>
<dbReference type="VEuPathDB" id="FungiDB:DIURU_003373"/>
<gene>
    <name evidence="3" type="ORF">DIURU_003373</name>
</gene>
<dbReference type="SMART" id="SM00088">
    <property type="entry name" value="PINT"/>
    <property type="match status" value="1"/>
</dbReference>
<dbReference type="Pfam" id="PF01399">
    <property type="entry name" value="PCI"/>
    <property type="match status" value="1"/>
</dbReference>
<accession>A0A642UL13</accession>
<feature type="region of interest" description="Disordered" evidence="1">
    <location>
        <begin position="462"/>
        <end position="482"/>
    </location>
</feature>
<dbReference type="EMBL" id="SWFT01000105">
    <property type="protein sequence ID" value="KAA8901003.1"/>
    <property type="molecule type" value="Genomic_DNA"/>
</dbReference>
<feature type="region of interest" description="Disordered" evidence="1">
    <location>
        <begin position="537"/>
        <end position="557"/>
    </location>
</feature>
<proteinExistence type="predicted"/>
<dbReference type="GeneID" id="54782024"/>
<dbReference type="Gene3D" id="1.25.40.570">
    <property type="match status" value="1"/>
</dbReference>
<evidence type="ECO:0000313" key="3">
    <source>
        <dbReference type="EMBL" id="KAA8901003.1"/>
    </source>
</evidence>
<protein>
    <recommendedName>
        <fullName evidence="2">PCI domain-containing protein</fullName>
    </recommendedName>
</protein>
<dbReference type="RefSeq" id="XP_034011626.1">
    <property type="nucleotide sequence ID" value="XM_034156128.1"/>
</dbReference>
<comment type="caution">
    <text evidence="3">The sequence shown here is derived from an EMBL/GenBank/DDBJ whole genome shotgun (WGS) entry which is preliminary data.</text>
</comment>
<feature type="domain" description="PCI" evidence="2">
    <location>
        <begin position="357"/>
        <end position="448"/>
    </location>
</feature>